<sequence>MVSNSLRPGRTNADTPTLPTHRGWVPKCATGQHGQISTPRRIPNGLKTNDFSSNFTCSVSQILAGYIIYWVSPYLAIIVKRASRQIQRGCCSHAH</sequence>
<evidence type="ECO:0000313" key="4">
    <source>
        <dbReference type="Proteomes" id="UP000199550"/>
    </source>
</evidence>
<keyword evidence="2" id="KW-0812">Transmembrane</keyword>
<feature type="region of interest" description="Disordered" evidence="1">
    <location>
        <begin position="1"/>
        <end position="24"/>
    </location>
</feature>
<feature type="compositionally biased region" description="Polar residues" evidence="1">
    <location>
        <begin position="1"/>
        <end position="18"/>
    </location>
</feature>
<protein>
    <submittedName>
        <fullName evidence="3">Uncharacterized protein</fullName>
    </submittedName>
</protein>
<evidence type="ECO:0000256" key="1">
    <source>
        <dbReference type="SAM" id="MobiDB-lite"/>
    </source>
</evidence>
<accession>A0A1I4IUA4</accession>
<proteinExistence type="predicted"/>
<dbReference type="EMBL" id="FOTF01000029">
    <property type="protein sequence ID" value="SFL57880.1"/>
    <property type="molecule type" value="Genomic_DNA"/>
</dbReference>
<feature type="transmembrane region" description="Helical" evidence="2">
    <location>
        <begin position="59"/>
        <end position="79"/>
    </location>
</feature>
<evidence type="ECO:0000256" key="2">
    <source>
        <dbReference type="SAM" id="Phobius"/>
    </source>
</evidence>
<organism evidence="3 4">
    <name type="scientific">Loktanella salsilacus</name>
    <dbReference type="NCBI Taxonomy" id="195913"/>
    <lineage>
        <taxon>Bacteria</taxon>
        <taxon>Pseudomonadati</taxon>
        <taxon>Pseudomonadota</taxon>
        <taxon>Alphaproteobacteria</taxon>
        <taxon>Rhodobacterales</taxon>
        <taxon>Roseobacteraceae</taxon>
        <taxon>Loktanella</taxon>
    </lineage>
</organism>
<reference evidence="3 4" key="1">
    <citation type="submission" date="2016-10" db="EMBL/GenBank/DDBJ databases">
        <authorList>
            <person name="de Groot N.N."/>
        </authorList>
    </citation>
    <scope>NUCLEOTIDE SEQUENCE [LARGE SCALE GENOMIC DNA]</scope>
    <source>
        <strain evidence="3 4">DSM 16199</strain>
    </source>
</reference>
<keyword evidence="2" id="KW-1133">Transmembrane helix</keyword>
<name>A0A1I4IUA4_9RHOB</name>
<keyword evidence="2" id="KW-0472">Membrane</keyword>
<evidence type="ECO:0000313" key="3">
    <source>
        <dbReference type="EMBL" id="SFL57880.1"/>
    </source>
</evidence>
<keyword evidence="4" id="KW-1185">Reference proteome</keyword>
<gene>
    <name evidence="3" type="ORF">SAMN04488004_12938</name>
</gene>
<dbReference type="AlphaFoldDB" id="A0A1I4IUA4"/>
<dbReference type="Proteomes" id="UP000199550">
    <property type="component" value="Unassembled WGS sequence"/>
</dbReference>